<evidence type="ECO:0008006" key="6">
    <source>
        <dbReference type="Google" id="ProtNLM"/>
    </source>
</evidence>
<comment type="caution">
    <text evidence="2">The sequence shown here is derived from an EMBL/GenBank/DDBJ whole genome shotgun (WGS) entry which is preliminary data.</text>
</comment>
<dbReference type="EMBL" id="LGTW01000006">
    <property type="protein sequence ID" value="KWX23949.1"/>
    <property type="molecule type" value="Genomic_DNA"/>
</dbReference>
<dbReference type="STRING" id="59750.AWC31_30630"/>
<protein>
    <recommendedName>
        <fullName evidence="6">Spore coat protein U domain-containing protein</fullName>
    </recommendedName>
</protein>
<keyword evidence="4" id="KW-1185">Reference proteome</keyword>
<organism evidence="2 4">
    <name type="scientific">Mycolicibacterium wolinskyi</name>
    <dbReference type="NCBI Taxonomy" id="59750"/>
    <lineage>
        <taxon>Bacteria</taxon>
        <taxon>Bacillati</taxon>
        <taxon>Actinomycetota</taxon>
        <taxon>Actinomycetes</taxon>
        <taxon>Mycobacteriales</taxon>
        <taxon>Mycobacteriaceae</taxon>
        <taxon>Mycolicibacterium</taxon>
    </lineage>
</organism>
<dbReference type="Proteomes" id="UP000193964">
    <property type="component" value="Unassembled WGS sequence"/>
</dbReference>
<feature type="chain" id="PRO_5007453450" description="Spore coat protein U domain-containing protein" evidence="1">
    <location>
        <begin position="22"/>
        <end position="157"/>
    </location>
</feature>
<evidence type="ECO:0000313" key="3">
    <source>
        <dbReference type="EMBL" id="ORX12351.1"/>
    </source>
</evidence>
<evidence type="ECO:0000313" key="5">
    <source>
        <dbReference type="Proteomes" id="UP000193964"/>
    </source>
</evidence>
<evidence type="ECO:0000313" key="2">
    <source>
        <dbReference type="EMBL" id="KWX23949.1"/>
    </source>
</evidence>
<dbReference type="EMBL" id="LQQA01000029">
    <property type="protein sequence ID" value="ORX12351.1"/>
    <property type="molecule type" value="Genomic_DNA"/>
</dbReference>
<proteinExistence type="predicted"/>
<evidence type="ECO:0000256" key="1">
    <source>
        <dbReference type="SAM" id="SignalP"/>
    </source>
</evidence>
<name>A0A132PNM6_9MYCO</name>
<sequence length="157" mass="15795">MVPVVATAAMLSGIGAQPAAASGMTMVPLQNVIRQCDFVMENFLVGHGSGTGSGSVEIGAPDSGTVRADVRMQTADPNTVYQVRLIQTPRSSAATCNAGDPGVAAGVLHTDGAGTGFTTVTGPRQQGSTGAWVVVEGPPAPGKVRGEVYSTTLLVNL</sequence>
<reference evidence="3 5" key="2">
    <citation type="submission" date="2016-01" db="EMBL/GenBank/DDBJ databases">
        <title>The new phylogeny of the genus Mycobacterium.</title>
        <authorList>
            <person name="Tarcisio F."/>
            <person name="Conor M."/>
            <person name="Antonella G."/>
            <person name="Elisabetta G."/>
            <person name="Giulia F.S."/>
            <person name="Sara T."/>
            <person name="Anna F."/>
            <person name="Clotilde B."/>
            <person name="Roberto B."/>
            <person name="Veronica D.S."/>
            <person name="Fabio R."/>
            <person name="Monica P."/>
            <person name="Olivier J."/>
            <person name="Enrico T."/>
            <person name="Nicola S."/>
        </authorList>
    </citation>
    <scope>NUCLEOTIDE SEQUENCE [LARGE SCALE GENOMIC DNA]</scope>
    <source>
        <strain evidence="3 5">ATCC 700010</strain>
    </source>
</reference>
<accession>A0A132PNM6</accession>
<reference evidence="2 4" key="1">
    <citation type="submission" date="2015-07" db="EMBL/GenBank/DDBJ databases">
        <title>A draft genome sequence of Mycobacterium wolinskyi.</title>
        <authorList>
            <person name="de Man T.J."/>
            <person name="Perry K.A."/>
            <person name="Coulliette A.D."/>
            <person name="Jensen B."/>
            <person name="Toney N.C."/>
            <person name="Limbago B.M."/>
            <person name="Noble-Wang J."/>
        </authorList>
    </citation>
    <scope>NUCLEOTIDE SEQUENCE [LARGE SCALE GENOMIC DNA]</scope>
    <source>
        <strain evidence="2 4">CDC_01</strain>
    </source>
</reference>
<dbReference type="Proteomes" id="UP000070612">
    <property type="component" value="Unassembled WGS sequence"/>
</dbReference>
<gene>
    <name evidence="2" type="ORF">AFM11_11265</name>
    <name evidence="3" type="ORF">AWC31_30630</name>
</gene>
<dbReference type="AlphaFoldDB" id="A0A132PNM6"/>
<dbReference type="PATRIC" id="fig|59750.3.peg.6330"/>
<evidence type="ECO:0000313" key="4">
    <source>
        <dbReference type="Proteomes" id="UP000070612"/>
    </source>
</evidence>
<dbReference type="OrthoDB" id="4637980at2"/>
<feature type="signal peptide" evidence="1">
    <location>
        <begin position="1"/>
        <end position="21"/>
    </location>
</feature>
<keyword evidence="1" id="KW-0732">Signal</keyword>